<evidence type="ECO:0000256" key="3">
    <source>
        <dbReference type="ARBA" id="ARBA00022692"/>
    </source>
</evidence>
<evidence type="ECO:0000256" key="6">
    <source>
        <dbReference type="RuleBase" id="RU363076"/>
    </source>
</evidence>
<comment type="caution">
    <text evidence="7">The sequence shown here is derived from an EMBL/GenBank/DDBJ whole genome shotgun (WGS) entry which is preliminary data.</text>
</comment>
<evidence type="ECO:0000256" key="2">
    <source>
        <dbReference type="ARBA" id="ARBA00007165"/>
    </source>
</evidence>
<feature type="transmembrane region" description="Helical" evidence="6">
    <location>
        <begin position="218"/>
        <end position="239"/>
    </location>
</feature>
<comment type="subcellular location">
    <subcellularLocation>
        <location evidence="6">Cell membrane</location>
        <topology evidence="6">Multi-pass membrane protein</topology>
    </subcellularLocation>
    <subcellularLocation>
        <location evidence="1">Membrane</location>
    </subcellularLocation>
</comment>
<keyword evidence="4 6" id="KW-1133">Transmembrane helix</keyword>
<keyword evidence="6" id="KW-1003">Cell membrane</keyword>
<sequence>MLFQFNNKVSWPKLRFTVAFLLLIIILASLGLWQLQRASEKHTIETVLKERSISDSLRVGEERLQLPDSEYRRGIAQGWFDNEHIIFLDNQIHKGRAGYHVLIPLRFNDGDGSGILVNFGWLPMELDRQELPRIESPDLRVSAHGVLRQPYQAPFFLGGEESRESSGWPKLVQYVSIEQLQSQLGYFLQPLILQLAPEESYGFVRQWPEPPTSVQQHIAYAVQWFALALIGLIISVILYRRNF</sequence>
<gene>
    <name evidence="7" type="ORF">IB75_16155</name>
</gene>
<organism evidence="7 8">
    <name type="scientific">Nitrosococcus oceani C-27</name>
    <dbReference type="NCBI Taxonomy" id="314279"/>
    <lineage>
        <taxon>Bacteria</taxon>
        <taxon>Pseudomonadati</taxon>
        <taxon>Pseudomonadota</taxon>
        <taxon>Gammaproteobacteria</taxon>
        <taxon>Chromatiales</taxon>
        <taxon>Chromatiaceae</taxon>
        <taxon>Nitrosococcus</taxon>
    </lineage>
</organism>
<comment type="caution">
    <text evidence="6">Lacks conserved residue(s) required for the propagation of feature annotation.</text>
</comment>
<evidence type="ECO:0000313" key="7">
    <source>
        <dbReference type="EMBL" id="KFI18049.1"/>
    </source>
</evidence>
<dbReference type="AlphaFoldDB" id="A0A0E2YXV3"/>
<dbReference type="GO" id="GO:0005886">
    <property type="term" value="C:plasma membrane"/>
    <property type="evidence" value="ECO:0007669"/>
    <property type="project" value="UniProtKB-SubCell"/>
</dbReference>
<dbReference type="CDD" id="cd06662">
    <property type="entry name" value="SURF1"/>
    <property type="match status" value="1"/>
</dbReference>
<dbReference type="EMBL" id="JPGN01000088">
    <property type="protein sequence ID" value="KFI18049.1"/>
    <property type="molecule type" value="Genomic_DNA"/>
</dbReference>
<dbReference type="InterPro" id="IPR045214">
    <property type="entry name" value="Surf1/Surf4"/>
</dbReference>
<evidence type="ECO:0000256" key="4">
    <source>
        <dbReference type="ARBA" id="ARBA00022989"/>
    </source>
</evidence>
<dbReference type="PANTHER" id="PTHR23427">
    <property type="entry name" value="SURFEIT LOCUS PROTEIN"/>
    <property type="match status" value="1"/>
</dbReference>
<accession>A0A0E2YXV3</accession>
<reference evidence="7 8" key="1">
    <citation type="submission" date="2014-07" db="EMBL/GenBank/DDBJ databases">
        <title>Comparative analysis of Nitrosococcus oceani genome inventories of strains from Pacific and Atlantic gyres.</title>
        <authorList>
            <person name="Lim C.K."/>
            <person name="Wang L."/>
            <person name="Sayavedra-Soto L.A."/>
            <person name="Klotz M.G."/>
        </authorList>
    </citation>
    <scope>NUCLEOTIDE SEQUENCE [LARGE SCALE GENOMIC DNA]</scope>
    <source>
        <strain evidence="7 8">C-27</strain>
    </source>
</reference>
<evidence type="ECO:0000256" key="1">
    <source>
        <dbReference type="ARBA" id="ARBA00004370"/>
    </source>
</evidence>
<dbReference type="Pfam" id="PF02104">
    <property type="entry name" value="SURF1"/>
    <property type="match status" value="1"/>
</dbReference>
<dbReference type="OrthoDB" id="9789940at2"/>
<dbReference type="PROSITE" id="PS50895">
    <property type="entry name" value="SURF1"/>
    <property type="match status" value="1"/>
</dbReference>
<keyword evidence="5 6" id="KW-0472">Membrane</keyword>
<name>A0A0E2YXV3_9GAMM</name>
<comment type="similarity">
    <text evidence="2 6">Belongs to the SURF1 family.</text>
</comment>
<dbReference type="HOGENOM" id="CLU_047737_2_2_6"/>
<dbReference type="Proteomes" id="UP000028839">
    <property type="component" value="Unassembled WGS sequence"/>
</dbReference>
<dbReference type="InterPro" id="IPR002994">
    <property type="entry name" value="Surf1/Shy1"/>
</dbReference>
<keyword evidence="3 6" id="KW-0812">Transmembrane</keyword>
<evidence type="ECO:0000256" key="5">
    <source>
        <dbReference type="ARBA" id="ARBA00023136"/>
    </source>
</evidence>
<dbReference type="PANTHER" id="PTHR23427:SF2">
    <property type="entry name" value="SURFEIT LOCUS PROTEIN 1"/>
    <property type="match status" value="1"/>
</dbReference>
<protein>
    <recommendedName>
        <fullName evidence="6">SURF1-like protein</fullName>
    </recommendedName>
</protein>
<evidence type="ECO:0000313" key="8">
    <source>
        <dbReference type="Proteomes" id="UP000028839"/>
    </source>
</evidence>
<proteinExistence type="inferred from homology"/>